<dbReference type="EMBL" id="JARXVH010000028">
    <property type="protein sequence ID" value="MDH6222039.1"/>
    <property type="molecule type" value="Genomic_DNA"/>
</dbReference>
<proteinExistence type="predicted"/>
<evidence type="ECO:0000313" key="1">
    <source>
        <dbReference type="EMBL" id="MDH6222039.1"/>
    </source>
</evidence>
<name>A0ABT6M0E7_9ACTN</name>
<protein>
    <submittedName>
        <fullName evidence="1">Uncharacterized protein</fullName>
    </submittedName>
</protein>
<keyword evidence="2" id="KW-1185">Reference proteome</keyword>
<dbReference type="Proteomes" id="UP001160499">
    <property type="component" value="Unassembled WGS sequence"/>
</dbReference>
<gene>
    <name evidence="1" type="ORF">M2283_009386</name>
</gene>
<comment type="caution">
    <text evidence="1">The sequence shown here is derived from an EMBL/GenBank/DDBJ whole genome shotgun (WGS) entry which is preliminary data.</text>
</comment>
<reference evidence="1 2" key="1">
    <citation type="submission" date="2023-04" db="EMBL/GenBank/DDBJ databases">
        <title>Forest soil microbial communities from Buena Vista Peninsula, Colon Province, Panama.</title>
        <authorList>
            <person name="Bouskill N."/>
        </authorList>
    </citation>
    <scope>NUCLEOTIDE SEQUENCE [LARGE SCALE GENOMIC DNA]</scope>
    <source>
        <strain evidence="1 2">GGS1</strain>
    </source>
</reference>
<sequence>MSAQRHHGLTEQAADTAIDQACRMLRLPTIRSQFPDLAEAAKRDQMSYKGFLAELLLA</sequence>
<evidence type="ECO:0000313" key="2">
    <source>
        <dbReference type="Proteomes" id="UP001160499"/>
    </source>
</evidence>
<accession>A0ABT6M0E7</accession>
<organism evidence="1 2">
    <name type="scientific">Streptomyces pseudovenezuelae</name>
    <dbReference type="NCBI Taxonomy" id="67350"/>
    <lineage>
        <taxon>Bacteria</taxon>
        <taxon>Bacillati</taxon>
        <taxon>Actinomycetota</taxon>
        <taxon>Actinomycetes</taxon>
        <taxon>Kitasatosporales</taxon>
        <taxon>Streptomycetaceae</taxon>
        <taxon>Streptomyces</taxon>
        <taxon>Streptomyces aurantiacus group</taxon>
    </lineage>
</organism>